<protein>
    <submittedName>
        <fullName evidence="6">Methyl-accepting chemotaxis protein</fullName>
    </submittedName>
</protein>
<dbReference type="EMBL" id="JAATOP010000009">
    <property type="protein sequence ID" value="NIY73414.1"/>
    <property type="molecule type" value="Genomic_DNA"/>
</dbReference>
<feature type="coiled-coil region" evidence="4">
    <location>
        <begin position="32"/>
        <end position="59"/>
    </location>
</feature>
<evidence type="ECO:0000256" key="3">
    <source>
        <dbReference type="PROSITE-ProRule" id="PRU00284"/>
    </source>
</evidence>
<keyword evidence="7" id="KW-1185">Reference proteome</keyword>
<evidence type="ECO:0000256" key="1">
    <source>
        <dbReference type="ARBA" id="ARBA00023224"/>
    </source>
</evidence>
<comment type="caution">
    <text evidence="6">The sequence shown here is derived from an EMBL/GenBank/DDBJ whole genome shotgun (WGS) entry which is preliminary data.</text>
</comment>
<proteinExistence type="inferred from homology"/>
<dbReference type="PRINTS" id="PR00260">
    <property type="entry name" value="CHEMTRNSDUCR"/>
</dbReference>
<organism evidence="6 7">
    <name type="scientific">Marivivens donghaensis</name>
    <dbReference type="NCBI Taxonomy" id="1699413"/>
    <lineage>
        <taxon>Bacteria</taxon>
        <taxon>Pseudomonadati</taxon>
        <taxon>Pseudomonadota</taxon>
        <taxon>Alphaproteobacteria</taxon>
        <taxon>Rhodobacterales</taxon>
        <taxon>Paracoccaceae</taxon>
        <taxon>Marivivens group</taxon>
        <taxon>Marivivens</taxon>
    </lineage>
</organism>
<dbReference type="Pfam" id="PF00015">
    <property type="entry name" value="MCPsignal"/>
    <property type="match status" value="1"/>
</dbReference>
<reference evidence="6 7" key="1">
    <citation type="submission" date="2020-03" db="EMBL/GenBank/DDBJ databases">
        <title>Bacterial isolates of synthetic phycosphere.</title>
        <authorList>
            <person name="Fu H."/>
            <person name="Moran M.A."/>
        </authorList>
    </citation>
    <scope>NUCLEOTIDE SEQUENCE [LARGE SCALE GENOMIC DNA]</scope>
    <source>
        <strain evidence="6 7">HF1</strain>
    </source>
</reference>
<gene>
    <name evidence="6" type="ORF">HCZ30_13350</name>
</gene>
<dbReference type="InterPro" id="IPR004089">
    <property type="entry name" value="MCPsignal_dom"/>
</dbReference>
<evidence type="ECO:0000313" key="6">
    <source>
        <dbReference type="EMBL" id="NIY73414.1"/>
    </source>
</evidence>
<dbReference type="PANTHER" id="PTHR32089:SF112">
    <property type="entry name" value="LYSOZYME-LIKE PROTEIN-RELATED"/>
    <property type="match status" value="1"/>
</dbReference>
<dbReference type="InterPro" id="IPR004090">
    <property type="entry name" value="Chemotax_Me-accpt_rcpt"/>
</dbReference>
<sequence length="462" mass="50481">MTKVENITRVLDQVSGVGSRMASGIVDVAGALDEIGKAAKEQQDEMTALETRVREILEINDSVQEAIQTVAGNANSNLAALNESIESARISNEGSREIANWVKALDTRIGEVVDTLRSVERQNAEITSIARQVNILAINAKIEAVRAGRFGKGFAVVADAINELSASTTSAADAVTGSVEKMGESFAALRKEATGVQEKASHVIEEVEKTDQKMSAVSEKMQGTVNTTHAMSGEAERISQSIGSFGPAFHSISQAAAETAEGVEESRDRINALVDDSEEIVRLSILGGGASQDQRFINYVRDLAQTISKKFEDAVDRGTIRLDDLFDRNYTPVPNSNPEQVMTRFTRFTDSVLPQYLEAAAYFDQRVVFCAAVDDNGYLPTHNAKFSLPQGPDPVWNTAHCRNRRIFNDRVGLKAGRSREPFLLQVYRRDMGGGEFKMMKDLSAPIIVKGKHWGGLRFAYTI</sequence>
<keyword evidence="4" id="KW-0175">Coiled coil</keyword>
<keyword evidence="1 3" id="KW-0807">Transducer</keyword>
<dbReference type="Gene3D" id="1.10.287.950">
    <property type="entry name" value="Methyl-accepting chemotaxis protein"/>
    <property type="match status" value="1"/>
</dbReference>
<evidence type="ECO:0000256" key="2">
    <source>
        <dbReference type="ARBA" id="ARBA00029447"/>
    </source>
</evidence>
<feature type="domain" description="Methyl-accepting transducer" evidence="5">
    <location>
        <begin position="17"/>
        <end position="274"/>
    </location>
</feature>
<accession>A0ABX0W009</accession>
<dbReference type="Proteomes" id="UP000709466">
    <property type="component" value="Unassembled WGS sequence"/>
</dbReference>
<name>A0ABX0W009_9RHOB</name>
<evidence type="ECO:0000259" key="5">
    <source>
        <dbReference type="PROSITE" id="PS50111"/>
    </source>
</evidence>
<dbReference type="PANTHER" id="PTHR32089">
    <property type="entry name" value="METHYL-ACCEPTING CHEMOTAXIS PROTEIN MCPB"/>
    <property type="match status" value="1"/>
</dbReference>
<dbReference type="SMART" id="SM00283">
    <property type="entry name" value="MA"/>
    <property type="match status" value="1"/>
</dbReference>
<dbReference type="RefSeq" id="WP_167638798.1">
    <property type="nucleotide sequence ID" value="NZ_JAATOP010000009.1"/>
</dbReference>
<evidence type="ECO:0000256" key="4">
    <source>
        <dbReference type="SAM" id="Coils"/>
    </source>
</evidence>
<evidence type="ECO:0000313" key="7">
    <source>
        <dbReference type="Proteomes" id="UP000709466"/>
    </source>
</evidence>
<comment type="similarity">
    <text evidence="2">Belongs to the methyl-accepting chemotaxis (MCP) protein family.</text>
</comment>
<dbReference type="PROSITE" id="PS50111">
    <property type="entry name" value="CHEMOTAXIS_TRANSDUC_2"/>
    <property type="match status" value="1"/>
</dbReference>
<dbReference type="SUPFAM" id="SSF58104">
    <property type="entry name" value="Methyl-accepting chemotaxis protein (MCP) signaling domain"/>
    <property type="match status" value="1"/>
</dbReference>